<dbReference type="InterPro" id="IPR029026">
    <property type="entry name" value="tRNA_m1G_MTases_N"/>
</dbReference>
<dbReference type="GO" id="GO:0003723">
    <property type="term" value="F:RNA binding"/>
    <property type="evidence" value="ECO:0007669"/>
    <property type="project" value="InterPro"/>
</dbReference>
<dbReference type="SUPFAM" id="SSF75217">
    <property type="entry name" value="alpha/beta knot"/>
    <property type="match status" value="1"/>
</dbReference>
<gene>
    <name evidence="4" type="ORF">BDK89_1245</name>
</gene>
<protein>
    <submittedName>
        <fullName evidence="4">tRNA G18 (Ribose-2'-O)-methylase SpoU</fullName>
    </submittedName>
</protein>
<evidence type="ECO:0000313" key="4">
    <source>
        <dbReference type="EMBL" id="TDT15669.1"/>
    </source>
</evidence>
<dbReference type="Pfam" id="PF00588">
    <property type="entry name" value="SpoU_methylase"/>
    <property type="match status" value="1"/>
</dbReference>
<feature type="domain" description="tRNA/rRNA methyltransferase SpoU type" evidence="3">
    <location>
        <begin position="136"/>
        <end position="273"/>
    </location>
</feature>
<dbReference type="PANTHER" id="PTHR43191:SF12">
    <property type="entry name" value="RRNA METHYLASE"/>
    <property type="match status" value="1"/>
</dbReference>
<keyword evidence="2" id="KW-0808">Transferase</keyword>
<dbReference type="Proteomes" id="UP000294558">
    <property type="component" value="Unassembled WGS sequence"/>
</dbReference>
<dbReference type="InterPro" id="IPR001537">
    <property type="entry name" value="SpoU_MeTrfase"/>
</dbReference>
<dbReference type="CDD" id="cd18095">
    <property type="entry name" value="SpoU-like_rRNA-MTase"/>
    <property type="match status" value="1"/>
</dbReference>
<dbReference type="OrthoDB" id="3190829at2"/>
<dbReference type="GO" id="GO:0032259">
    <property type="term" value="P:methylation"/>
    <property type="evidence" value="ECO:0007669"/>
    <property type="project" value="UniProtKB-KW"/>
</dbReference>
<dbReference type="InterPro" id="IPR029028">
    <property type="entry name" value="Alpha/beta_knot_MTases"/>
</dbReference>
<evidence type="ECO:0000256" key="1">
    <source>
        <dbReference type="ARBA" id="ARBA00022603"/>
    </source>
</evidence>
<accession>A0A4R7HYS4</accession>
<reference evidence="4 5" key="1">
    <citation type="submission" date="2019-03" db="EMBL/GenBank/DDBJ databases">
        <title>Sequencing the genomes of 1000 actinobacteria strains.</title>
        <authorList>
            <person name="Klenk H.-P."/>
        </authorList>
    </citation>
    <scope>NUCLEOTIDE SEQUENCE [LARGE SCALE GENOMIC DNA]</scope>
    <source>
        <strain evidence="4 5">DSM 18936</strain>
    </source>
</reference>
<dbReference type="GO" id="GO:0006396">
    <property type="term" value="P:RNA processing"/>
    <property type="evidence" value="ECO:0007669"/>
    <property type="project" value="InterPro"/>
</dbReference>
<keyword evidence="5" id="KW-1185">Reference proteome</keyword>
<proteinExistence type="predicted"/>
<dbReference type="RefSeq" id="WP_133868106.1">
    <property type="nucleotide sequence ID" value="NZ_SOAU01000001.1"/>
</dbReference>
<keyword evidence="1 4" id="KW-0489">Methyltransferase</keyword>
<comment type="caution">
    <text evidence="4">The sequence shown here is derived from an EMBL/GenBank/DDBJ whole genome shotgun (WGS) entry which is preliminary data.</text>
</comment>
<evidence type="ECO:0000256" key="2">
    <source>
        <dbReference type="ARBA" id="ARBA00022679"/>
    </source>
</evidence>
<sequence>MDDTGAPPDETYPTPFVVVEEADDPRLAPFRLNERGLASRADKRDDAGAGLFLAEGDLVVERAFAAGCRPFAVLADAARVPDITDDLAAAGAEVYLGGAAVQTMVTGLGIPHPIVTLFHRPARPSPAELAARCERLVVVEGVDNPVNVGSIVRNAAGLGWDGLLLDHTSADPLARRALRVAMGTAFSLPHARTSDLLGALDQLDGFELYALTPAAGAIDLRDVRPSGKRAVLIGSERAGLSDAVLEATTPVRIEMAAEVDSLNAAAATAVACFALG</sequence>
<dbReference type="Gene3D" id="3.40.1280.10">
    <property type="match status" value="1"/>
</dbReference>
<name>A0A4R7HYS4_9ACTN</name>
<evidence type="ECO:0000259" key="3">
    <source>
        <dbReference type="Pfam" id="PF00588"/>
    </source>
</evidence>
<dbReference type="EMBL" id="SOAU01000001">
    <property type="protein sequence ID" value="TDT15669.1"/>
    <property type="molecule type" value="Genomic_DNA"/>
</dbReference>
<organism evidence="4 5">
    <name type="scientific">Ilumatobacter fluminis</name>
    <dbReference type="NCBI Taxonomy" id="467091"/>
    <lineage>
        <taxon>Bacteria</taxon>
        <taxon>Bacillati</taxon>
        <taxon>Actinomycetota</taxon>
        <taxon>Acidimicrobiia</taxon>
        <taxon>Acidimicrobiales</taxon>
        <taxon>Ilumatobacteraceae</taxon>
        <taxon>Ilumatobacter</taxon>
    </lineage>
</organism>
<dbReference type="InterPro" id="IPR051259">
    <property type="entry name" value="rRNA_Methyltransferase"/>
</dbReference>
<dbReference type="GO" id="GO:0008173">
    <property type="term" value="F:RNA methyltransferase activity"/>
    <property type="evidence" value="ECO:0007669"/>
    <property type="project" value="InterPro"/>
</dbReference>
<dbReference type="PANTHER" id="PTHR43191">
    <property type="entry name" value="RRNA METHYLTRANSFERASE 3"/>
    <property type="match status" value="1"/>
</dbReference>
<dbReference type="AlphaFoldDB" id="A0A4R7HYS4"/>
<evidence type="ECO:0000313" key="5">
    <source>
        <dbReference type="Proteomes" id="UP000294558"/>
    </source>
</evidence>